<dbReference type="EMBL" id="JBFOLJ010000008">
    <property type="protein sequence ID" value="KAL2515005.1"/>
    <property type="molecule type" value="Genomic_DNA"/>
</dbReference>
<evidence type="ECO:0000259" key="2">
    <source>
        <dbReference type="Pfam" id="PF14416"/>
    </source>
</evidence>
<dbReference type="PANTHER" id="PTHR32285">
    <property type="entry name" value="PROTEIN TRICHOME BIREFRINGENCE-LIKE 9-RELATED"/>
    <property type="match status" value="1"/>
</dbReference>
<sequence>MVEEVELGGLEDEEDDLTPVGLEDEEFLLDKEEDEALESLSEIDDLASTFSKGREKLPYSIGEAERGCDIFSGRWVWDEARPLYKEDDCPYIPAQLTCQKNGRPDEEYQHWRWQPHGCSLPRSKGKAPNDGRKSGKKRALAAKSLGMKIE</sequence>
<dbReference type="PANTHER" id="PTHR32285:SF62">
    <property type="entry name" value="PROTEIN TRICHOME BIREFRINGENCE-LIKE 33"/>
    <property type="match status" value="1"/>
</dbReference>
<feature type="domain" description="Trichome birefringence-like N-terminal" evidence="2">
    <location>
        <begin position="67"/>
        <end position="119"/>
    </location>
</feature>
<dbReference type="AlphaFoldDB" id="A0ABD1TQJ1"/>
<name>A0ABD1TQJ1_9LAMI</name>
<evidence type="ECO:0000313" key="3">
    <source>
        <dbReference type="EMBL" id="KAL2515005.1"/>
    </source>
</evidence>
<proteinExistence type="predicted"/>
<evidence type="ECO:0000313" key="4">
    <source>
        <dbReference type="Proteomes" id="UP001604277"/>
    </source>
</evidence>
<gene>
    <name evidence="3" type="ORF">Fot_28976</name>
</gene>
<accession>A0ABD1TQJ1</accession>
<dbReference type="Proteomes" id="UP001604277">
    <property type="component" value="Unassembled WGS sequence"/>
</dbReference>
<keyword evidence="4" id="KW-1185">Reference proteome</keyword>
<feature type="region of interest" description="Disordered" evidence="1">
    <location>
        <begin position="114"/>
        <end position="150"/>
    </location>
</feature>
<dbReference type="Pfam" id="PF14416">
    <property type="entry name" value="PMR5N"/>
    <property type="match status" value="1"/>
</dbReference>
<dbReference type="InterPro" id="IPR029962">
    <property type="entry name" value="TBL"/>
</dbReference>
<comment type="caution">
    <text evidence="3">The sequence shown here is derived from an EMBL/GenBank/DDBJ whole genome shotgun (WGS) entry which is preliminary data.</text>
</comment>
<protein>
    <submittedName>
        <fullName evidence="3">Protein trichome birefringence-like 33</fullName>
    </submittedName>
</protein>
<dbReference type="InterPro" id="IPR025846">
    <property type="entry name" value="TBL_N"/>
</dbReference>
<feature type="region of interest" description="Disordered" evidence="1">
    <location>
        <begin position="1"/>
        <end position="20"/>
    </location>
</feature>
<reference evidence="4" key="1">
    <citation type="submission" date="2024-07" db="EMBL/GenBank/DDBJ databases">
        <title>Two chromosome-level genome assemblies of Korean endemic species Abeliophyllum distichum and Forsythia ovata (Oleaceae).</title>
        <authorList>
            <person name="Jang H."/>
        </authorList>
    </citation>
    <scope>NUCLEOTIDE SEQUENCE [LARGE SCALE GENOMIC DNA]</scope>
</reference>
<organism evidence="3 4">
    <name type="scientific">Forsythia ovata</name>
    <dbReference type="NCBI Taxonomy" id="205694"/>
    <lineage>
        <taxon>Eukaryota</taxon>
        <taxon>Viridiplantae</taxon>
        <taxon>Streptophyta</taxon>
        <taxon>Embryophyta</taxon>
        <taxon>Tracheophyta</taxon>
        <taxon>Spermatophyta</taxon>
        <taxon>Magnoliopsida</taxon>
        <taxon>eudicotyledons</taxon>
        <taxon>Gunneridae</taxon>
        <taxon>Pentapetalae</taxon>
        <taxon>asterids</taxon>
        <taxon>lamiids</taxon>
        <taxon>Lamiales</taxon>
        <taxon>Oleaceae</taxon>
        <taxon>Forsythieae</taxon>
        <taxon>Forsythia</taxon>
    </lineage>
</organism>
<evidence type="ECO:0000256" key="1">
    <source>
        <dbReference type="SAM" id="MobiDB-lite"/>
    </source>
</evidence>